<dbReference type="Gene3D" id="1.25.10.10">
    <property type="entry name" value="Leucine-rich Repeat Variant"/>
    <property type="match status" value="1"/>
</dbReference>
<dbReference type="SUPFAM" id="SSF48371">
    <property type="entry name" value="ARM repeat"/>
    <property type="match status" value="1"/>
</dbReference>
<organism evidence="1 2">
    <name type="scientific">Paragonimus skrjabini miyazakii</name>
    <dbReference type="NCBI Taxonomy" id="59628"/>
    <lineage>
        <taxon>Eukaryota</taxon>
        <taxon>Metazoa</taxon>
        <taxon>Spiralia</taxon>
        <taxon>Lophotrochozoa</taxon>
        <taxon>Platyhelminthes</taxon>
        <taxon>Trematoda</taxon>
        <taxon>Digenea</taxon>
        <taxon>Plagiorchiida</taxon>
        <taxon>Troglotremata</taxon>
        <taxon>Troglotrematidae</taxon>
        <taxon>Paragonimus</taxon>
    </lineage>
</organism>
<keyword evidence="2" id="KW-1185">Reference proteome</keyword>
<dbReference type="InterPro" id="IPR051177">
    <property type="entry name" value="CIK-Related_Protein"/>
</dbReference>
<comment type="caution">
    <text evidence="1">The sequence shown here is derived from an EMBL/GenBank/DDBJ whole genome shotgun (WGS) entry which is preliminary data.</text>
</comment>
<dbReference type="Proteomes" id="UP000822476">
    <property type="component" value="Unassembled WGS sequence"/>
</dbReference>
<evidence type="ECO:0000313" key="2">
    <source>
        <dbReference type="Proteomes" id="UP000822476"/>
    </source>
</evidence>
<gene>
    <name evidence="1" type="ORF">EG68_00454</name>
</gene>
<sequence>MYAVSVFLFPFAQQTSPKFAGYSTKFPRASQPNLDYVAPEAQLYNSMSPLADMFSLGMVLCAIHNDGRSLIEADNNPNVYIKKLPEIPNKFLKIADKLPKSLVEPIRKTISQDVRDRPTSQLFALLKVFNEPTVLSYEGILSLESRSMNQKKEFFNRFAKVVPEFQPTLRYKRILPILLKWYEDSVELAPFVLPSLLTMVHVSEKEDFEMYLQEHLISILSKKKTLQTSIVLMDLIEFFISRLNNAEVEKFVIPEFFICLEPATIKTMETVQNAISILPAHLHEDQLRRQILPQLQEMFNRKTTSTKLKLNILECLEILLGSLSSTTVLEEIIPFLSQTRTSEPTLLSCILAIDKHLLAEKKFGLTCIIIAEKLLPPLMDVLTAPSLNLNEVSPHQIYPYSSFFFALVSYFSSSAGVIRNLPLIAMQKPTIDGEIMAGHLDEDRYLRSSFYDARRRSGDEVGGGRGWNRTNLQLQRLRISQNRSETFLCNMKHRNSLSSSDRSNWNEISSNPVVGYRTSSNPSSRNGCSPSFIPSPLAGDIPIIRRHSGNLPTRCVTSQEPLSSLNVPQPNGGFIDPRRHSYGCSETASANSLLTVNICEGPFVTPLNTRMTMHRNSTQSVQHSLHRQVICSGLYVRHV</sequence>
<dbReference type="InterPro" id="IPR016024">
    <property type="entry name" value="ARM-type_fold"/>
</dbReference>
<proteinExistence type="predicted"/>
<dbReference type="InterPro" id="IPR011009">
    <property type="entry name" value="Kinase-like_dom_sf"/>
</dbReference>
<evidence type="ECO:0000313" key="1">
    <source>
        <dbReference type="EMBL" id="KAF7262329.1"/>
    </source>
</evidence>
<dbReference type="Gene3D" id="1.10.510.10">
    <property type="entry name" value="Transferase(Phosphotransferase) domain 1"/>
    <property type="match status" value="1"/>
</dbReference>
<dbReference type="SUPFAM" id="SSF56112">
    <property type="entry name" value="Protein kinase-like (PK-like)"/>
    <property type="match status" value="1"/>
</dbReference>
<dbReference type="OrthoDB" id="79687at2759"/>
<dbReference type="InterPro" id="IPR011989">
    <property type="entry name" value="ARM-like"/>
</dbReference>
<accession>A0A8S9Z4C3</accession>
<dbReference type="EMBL" id="JTDE01000101">
    <property type="protein sequence ID" value="KAF7262329.1"/>
    <property type="molecule type" value="Genomic_DNA"/>
</dbReference>
<dbReference type="AlphaFoldDB" id="A0A8S9Z4C3"/>
<reference evidence="1" key="1">
    <citation type="submission" date="2019-07" db="EMBL/GenBank/DDBJ databases">
        <title>Annotation for the trematode Paragonimus miyazaki's.</title>
        <authorList>
            <person name="Choi Y.-J."/>
        </authorList>
    </citation>
    <scope>NUCLEOTIDE SEQUENCE</scope>
    <source>
        <strain evidence="1">Japan</strain>
    </source>
</reference>
<dbReference type="PANTHER" id="PTHR12984:SF16">
    <property type="entry name" value="BLACK MATCH, ISOFORM H"/>
    <property type="match status" value="1"/>
</dbReference>
<name>A0A8S9Z4C3_9TREM</name>
<evidence type="ECO:0008006" key="3">
    <source>
        <dbReference type="Google" id="ProtNLM"/>
    </source>
</evidence>
<protein>
    <recommendedName>
        <fullName evidence="3">SCY1-like protein 2</fullName>
    </recommendedName>
</protein>
<dbReference type="PANTHER" id="PTHR12984">
    <property type="entry name" value="SCY1-RELATED S/T PROTEIN KINASE-LIKE"/>
    <property type="match status" value="1"/>
</dbReference>